<dbReference type="Proteomes" id="UP000263040">
    <property type="component" value="Chromosome"/>
</dbReference>
<proteinExistence type="predicted"/>
<evidence type="ECO:0000313" key="2">
    <source>
        <dbReference type="Proteomes" id="UP000263040"/>
    </source>
</evidence>
<evidence type="ECO:0000313" key="1">
    <source>
        <dbReference type="EMBL" id="AXX89292.1"/>
    </source>
</evidence>
<protein>
    <recommendedName>
        <fullName evidence="3">AbiEi antitoxin C-terminal domain-containing protein</fullName>
    </recommendedName>
</protein>
<accession>A0AAD0WQH8</accession>
<reference evidence="1 2" key="1">
    <citation type="submission" date="2018-08" db="EMBL/GenBank/DDBJ databases">
        <title>Complete genome of the Arcobacter suis type strain LMG 26152.</title>
        <authorList>
            <person name="Miller W.G."/>
            <person name="Yee E."/>
            <person name="Bono J.L."/>
        </authorList>
    </citation>
    <scope>NUCLEOTIDE SEQUENCE [LARGE SCALE GENOMIC DNA]</scope>
    <source>
        <strain evidence="1 2">CECT 7833</strain>
    </source>
</reference>
<sequence length="280" mass="33493">MRQDKYTRNKEKILEHVKNHGVFSFEHIPMILENLKDENLLQQSMSSNMFYSKLLEDGLISYTVTFRDIQKIRYTLDKEFNIYDFACSLENKSFFPMFTSLNIQGLSNYRNNFVFISRERKERNNFTSRSLTQDAIDKAFTSNPRRTKAHDVINGYNLVSLESNNTGSIGITNYKGYRVSSINRAFVEIISNIHYFVSPDNVINEFKIIKNKLDIDEIFKIIEKFDFIYPYYQLAGYYLEKIGFIKDELFKFYSKKSDLIFYTVKNKERYKLDEYWNIKY</sequence>
<dbReference type="KEGG" id="asui:ASUIS_0799"/>
<keyword evidence="2" id="KW-1185">Reference proteome</keyword>
<dbReference type="RefSeq" id="WP_118885847.1">
    <property type="nucleotide sequence ID" value="NZ_CP032100.1"/>
</dbReference>
<gene>
    <name evidence="1" type="ORF">ASUIS_0799</name>
</gene>
<dbReference type="EMBL" id="CP032100">
    <property type="protein sequence ID" value="AXX89292.1"/>
    <property type="molecule type" value="Genomic_DNA"/>
</dbReference>
<dbReference type="AlphaFoldDB" id="A0AAD0WQH8"/>
<organism evidence="1 2">
    <name type="scientific">Arcobacter suis CECT 7833</name>
    <dbReference type="NCBI Taxonomy" id="663365"/>
    <lineage>
        <taxon>Bacteria</taxon>
        <taxon>Pseudomonadati</taxon>
        <taxon>Campylobacterota</taxon>
        <taxon>Epsilonproteobacteria</taxon>
        <taxon>Campylobacterales</taxon>
        <taxon>Arcobacteraceae</taxon>
        <taxon>Arcobacter</taxon>
    </lineage>
</organism>
<name>A0AAD0WQH8_9BACT</name>
<evidence type="ECO:0008006" key="3">
    <source>
        <dbReference type="Google" id="ProtNLM"/>
    </source>
</evidence>